<dbReference type="AlphaFoldDB" id="A0A438JCD0"/>
<comment type="caution">
    <text evidence="1">The sequence shown here is derived from an EMBL/GenBank/DDBJ whole genome shotgun (WGS) entry which is preliminary data.</text>
</comment>
<evidence type="ECO:0000313" key="2">
    <source>
        <dbReference type="Proteomes" id="UP000288805"/>
    </source>
</evidence>
<organism evidence="1 2">
    <name type="scientific">Vitis vinifera</name>
    <name type="common">Grape</name>
    <dbReference type="NCBI Taxonomy" id="29760"/>
    <lineage>
        <taxon>Eukaryota</taxon>
        <taxon>Viridiplantae</taxon>
        <taxon>Streptophyta</taxon>
        <taxon>Embryophyta</taxon>
        <taxon>Tracheophyta</taxon>
        <taxon>Spermatophyta</taxon>
        <taxon>Magnoliopsida</taxon>
        <taxon>eudicotyledons</taxon>
        <taxon>Gunneridae</taxon>
        <taxon>Pentapetalae</taxon>
        <taxon>rosids</taxon>
        <taxon>Vitales</taxon>
        <taxon>Vitaceae</taxon>
        <taxon>Viteae</taxon>
        <taxon>Vitis</taxon>
    </lineage>
</organism>
<proteinExistence type="predicted"/>
<name>A0A438JCD0_VITVI</name>
<accession>A0A438JCD0</accession>
<gene>
    <name evidence="1" type="ORF">CK203_029536</name>
</gene>
<sequence>MQISILLALPVYISLCNDYNRCLLLASGDKYEAVILIQPGIHHFSFKLML</sequence>
<reference evidence="1 2" key="1">
    <citation type="journal article" date="2018" name="PLoS Genet.">
        <title>Population sequencing reveals clonal diversity and ancestral inbreeding in the grapevine cultivar Chardonnay.</title>
        <authorList>
            <person name="Roach M.J."/>
            <person name="Johnson D.L."/>
            <person name="Bohlmann J."/>
            <person name="van Vuuren H.J."/>
            <person name="Jones S.J."/>
            <person name="Pretorius I.S."/>
            <person name="Schmidt S.A."/>
            <person name="Borneman A.R."/>
        </authorList>
    </citation>
    <scope>NUCLEOTIDE SEQUENCE [LARGE SCALE GENOMIC DNA]</scope>
    <source>
        <strain evidence="2">cv. Chardonnay</strain>
        <tissue evidence="1">Leaf</tissue>
    </source>
</reference>
<dbReference type="EMBL" id="QGNW01000050">
    <property type="protein sequence ID" value="RVX06596.1"/>
    <property type="molecule type" value="Genomic_DNA"/>
</dbReference>
<protein>
    <submittedName>
        <fullName evidence="1">Uncharacterized protein</fullName>
    </submittedName>
</protein>
<evidence type="ECO:0000313" key="1">
    <source>
        <dbReference type="EMBL" id="RVX06596.1"/>
    </source>
</evidence>
<dbReference type="Proteomes" id="UP000288805">
    <property type="component" value="Unassembled WGS sequence"/>
</dbReference>